<proteinExistence type="predicted"/>
<dbReference type="AlphaFoldDB" id="A0A368N446"/>
<keyword evidence="2" id="KW-1185">Reference proteome</keyword>
<comment type="caution">
    <text evidence="1">The sequence shown here is derived from an EMBL/GenBank/DDBJ whole genome shotgun (WGS) entry which is preliminary data.</text>
</comment>
<evidence type="ECO:0000313" key="2">
    <source>
        <dbReference type="Proteomes" id="UP000252558"/>
    </source>
</evidence>
<sequence>MFASHGSYEISLLQNNSIVKVKFIGAWNKEAVFDFFDDLKKCPLAERWVAIADLTEWEGATPELTEAYLPVVDWCLAHGECATGHIYAKNWQYLFVEKLRLYRSQSIPQMSFTDESSAIAWANSQLHAVAV</sequence>
<organism evidence="1 2">
    <name type="scientific">Corallincola holothuriorum</name>
    <dbReference type="NCBI Taxonomy" id="2282215"/>
    <lineage>
        <taxon>Bacteria</taxon>
        <taxon>Pseudomonadati</taxon>
        <taxon>Pseudomonadota</taxon>
        <taxon>Gammaproteobacteria</taxon>
        <taxon>Alteromonadales</taxon>
        <taxon>Psychromonadaceae</taxon>
        <taxon>Corallincola</taxon>
    </lineage>
</organism>
<dbReference type="Proteomes" id="UP000252558">
    <property type="component" value="Unassembled WGS sequence"/>
</dbReference>
<evidence type="ECO:0008006" key="3">
    <source>
        <dbReference type="Google" id="ProtNLM"/>
    </source>
</evidence>
<evidence type="ECO:0000313" key="1">
    <source>
        <dbReference type="EMBL" id="RCU45258.1"/>
    </source>
</evidence>
<accession>A0A368N446</accession>
<name>A0A368N446_9GAMM</name>
<dbReference type="OrthoDB" id="5768127at2"/>
<protein>
    <recommendedName>
        <fullName evidence="3">STAS/SEC14 domain-containing protein</fullName>
    </recommendedName>
</protein>
<dbReference type="RefSeq" id="WP_114339481.1">
    <property type="nucleotide sequence ID" value="NZ_QPID01000011.1"/>
</dbReference>
<dbReference type="EMBL" id="QPID01000011">
    <property type="protein sequence ID" value="RCU45258.1"/>
    <property type="molecule type" value="Genomic_DNA"/>
</dbReference>
<gene>
    <name evidence="1" type="ORF">DU002_16190</name>
</gene>
<reference evidence="1 2" key="1">
    <citation type="submission" date="2018-07" db="EMBL/GenBank/DDBJ databases">
        <title>Corallincola holothuriorum sp. nov., a new facultative anaerobe isolated from sea cucumber Apostichopus japonicus.</title>
        <authorList>
            <person name="Xia H."/>
        </authorList>
    </citation>
    <scope>NUCLEOTIDE SEQUENCE [LARGE SCALE GENOMIC DNA]</scope>
    <source>
        <strain evidence="1 2">C4</strain>
    </source>
</reference>